<dbReference type="SUPFAM" id="SSF52540">
    <property type="entry name" value="P-loop containing nucleoside triphosphate hydrolases"/>
    <property type="match status" value="1"/>
</dbReference>
<feature type="domain" description="Polyphosphate kinase-2-related" evidence="5">
    <location>
        <begin position="19"/>
        <end position="239"/>
    </location>
</feature>
<keyword evidence="3 4" id="KW-0418">Kinase</keyword>
<dbReference type="InterPro" id="IPR022488">
    <property type="entry name" value="PPK2-related"/>
</dbReference>
<dbReference type="InterPro" id="IPR027417">
    <property type="entry name" value="P-loop_NTPase"/>
</dbReference>
<evidence type="ECO:0000256" key="4">
    <source>
        <dbReference type="RuleBase" id="RU369062"/>
    </source>
</evidence>
<proteinExistence type="inferred from homology"/>
<reference evidence="6" key="2">
    <citation type="journal article" date="2023" name="ISME Commun">
        <title>Characterization of a bloom-associated alphaproteobacterial lineage, 'Candidatus Phycosocius': insights into freshwater algal-bacterial interactions.</title>
        <authorList>
            <person name="Tanabe Y."/>
            <person name="Yamaguchi H."/>
            <person name="Yoshida M."/>
            <person name="Kai A."/>
            <person name="Okazaki Y."/>
        </authorList>
    </citation>
    <scope>NUCLEOTIDE SEQUENCE</scope>
    <source>
        <strain evidence="6">BOTRYCO-1</strain>
    </source>
</reference>
<dbReference type="PIRSF" id="PIRSF028756">
    <property type="entry name" value="PPK2_prd"/>
    <property type="match status" value="1"/>
</dbReference>
<sequence length="270" mass="30853">MTRGKSHIDKSDHSVRSKLSDTEFSEQLIQLQVALVTTQQWLMETGAKVLIILEGRDAAGKDGTIKRLTEHMSTRSTRVVALPKPSDREKSQWYFQRYTAYLPAAGEVVIFNRSWYNRGGVEPVMGFCQAQEHADFLRDVIPFELLLSASGIHIIKIWLDITREEQARRLEARRTDPLARLKISPLDGLAQEKWDDYTEARNQMLIATHTHLMPWYCVRADSKKQARLAIIRHILHQLACPALVGQVDAPAPNLMFKFHEKAIKDGRLAD</sequence>
<dbReference type="GO" id="GO:0016301">
    <property type="term" value="F:kinase activity"/>
    <property type="evidence" value="ECO:0007669"/>
    <property type="project" value="UniProtKB-KW"/>
</dbReference>
<accession>A0ABQ4PWU9</accession>
<comment type="subunit">
    <text evidence="4">Homotetramer.</text>
</comment>
<protein>
    <recommendedName>
        <fullName evidence="4">ADP/GDP-polyphosphate phosphotransferase</fullName>
        <ecNumber evidence="4">2.7.4.-</ecNumber>
    </recommendedName>
    <alternativeName>
        <fullName evidence="4">Polyphosphate kinase PPK2</fullName>
    </alternativeName>
</protein>
<dbReference type="Proteomes" id="UP001161064">
    <property type="component" value="Unassembled WGS sequence"/>
</dbReference>
<evidence type="ECO:0000256" key="2">
    <source>
        <dbReference type="ARBA" id="ARBA00022679"/>
    </source>
</evidence>
<dbReference type="InterPro" id="IPR016898">
    <property type="entry name" value="Polyphosphate_phosphotransfera"/>
</dbReference>
<comment type="similarity">
    <text evidence="1 4">Belongs to the polyphosphate kinase 2 (PPK2) family. Class I subfamily.</text>
</comment>
<keyword evidence="7" id="KW-1185">Reference proteome</keyword>
<dbReference type="Gene3D" id="3.40.50.300">
    <property type="entry name" value="P-loop containing nucleotide triphosphate hydrolases"/>
    <property type="match status" value="1"/>
</dbReference>
<comment type="function">
    <text evidence="4">Uses inorganic polyphosphate (polyP) as a donor to convert GDP to GTP or ADP to ATP.</text>
</comment>
<organism evidence="6 7">
    <name type="scientific">Candidatus Phycosocius spiralis</name>
    <dbReference type="NCBI Taxonomy" id="2815099"/>
    <lineage>
        <taxon>Bacteria</taxon>
        <taxon>Pseudomonadati</taxon>
        <taxon>Pseudomonadota</taxon>
        <taxon>Alphaproteobacteria</taxon>
        <taxon>Caulobacterales</taxon>
        <taxon>Caulobacterales incertae sedis</taxon>
        <taxon>Candidatus Phycosocius</taxon>
    </lineage>
</organism>
<keyword evidence="2 4" id="KW-0808">Transferase</keyword>
<evidence type="ECO:0000256" key="1">
    <source>
        <dbReference type="ARBA" id="ARBA00009924"/>
    </source>
</evidence>
<dbReference type="EC" id="2.7.4.-" evidence="4"/>
<evidence type="ECO:0000313" key="6">
    <source>
        <dbReference type="EMBL" id="GIU67493.1"/>
    </source>
</evidence>
<dbReference type="PANTHER" id="PTHR34383:SF1">
    <property type="entry name" value="ADP-POLYPHOSPHATE PHOSPHOTRANSFERASE"/>
    <property type="match status" value="1"/>
</dbReference>
<name>A0ABQ4PWU9_9PROT</name>
<dbReference type="RefSeq" id="WP_284360417.1">
    <property type="nucleotide sequence ID" value="NZ_BPFZ01000010.1"/>
</dbReference>
<reference evidence="6" key="1">
    <citation type="submission" date="2021-05" db="EMBL/GenBank/DDBJ databases">
        <authorList>
            <person name="Tanabe Y."/>
        </authorList>
    </citation>
    <scope>NUCLEOTIDE SEQUENCE</scope>
    <source>
        <strain evidence="6">BOTRYCO-1</strain>
    </source>
</reference>
<gene>
    <name evidence="6" type="primary">ppk2</name>
    <name evidence="6" type="ORF">PsB1_1647</name>
</gene>
<evidence type="ECO:0000256" key="3">
    <source>
        <dbReference type="ARBA" id="ARBA00022777"/>
    </source>
</evidence>
<evidence type="ECO:0000313" key="7">
    <source>
        <dbReference type="Proteomes" id="UP001161064"/>
    </source>
</evidence>
<comment type="caution">
    <text evidence="6">The sequence shown here is derived from an EMBL/GenBank/DDBJ whole genome shotgun (WGS) entry which is preliminary data.</text>
</comment>
<evidence type="ECO:0000259" key="5">
    <source>
        <dbReference type="Pfam" id="PF03976"/>
    </source>
</evidence>
<dbReference type="InterPro" id="IPR022486">
    <property type="entry name" value="PPK2_PA0141"/>
</dbReference>
<dbReference type="NCBIfam" id="TIGR03707">
    <property type="entry name" value="PPK2_P_aer"/>
    <property type="match status" value="1"/>
</dbReference>
<dbReference type="PANTHER" id="PTHR34383">
    <property type="entry name" value="POLYPHOSPHATE:AMP PHOSPHOTRANSFERASE-RELATED"/>
    <property type="match status" value="1"/>
</dbReference>
<dbReference type="EMBL" id="BPFZ01000010">
    <property type="protein sequence ID" value="GIU67493.1"/>
    <property type="molecule type" value="Genomic_DNA"/>
</dbReference>
<dbReference type="Pfam" id="PF03976">
    <property type="entry name" value="PPK2"/>
    <property type="match status" value="1"/>
</dbReference>